<evidence type="ECO:0000256" key="4">
    <source>
        <dbReference type="ARBA" id="ARBA00022970"/>
    </source>
</evidence>
<dbReference type="InterPro" id="IPR028082">
    <property type="entry name" value="Peripla_BP_I"/>
</dbReference>
<comment type="caution">
    <text evidence="6">The sequence shown here is derived from an EMBL/GenBank/DDBJ whole genome shotgun (WGS) entry which is preliminary data.</text>
</comment>
<comment type="similarity">
    <text evidence="1">Belongs to the leucine-binding protein family.</text>
</comment>
<feature type="domain" description="Leucine-binding protein" evidence="5">
    <location>
        <begin position="26"/>
        <end position="358"/>
    </location>
</feature>
<dbReference type="Gene3D" id="3.40.50.2300">
    <property type="match status" value="2"/>
</dbReference>
<keyword evidence="7" id="KW-1185">Reference proteome</keyword>
<gene>
    <name evidence="6" type="ORF">NK118_03770</name>
</gene>
<dbReference type="PANTHER" id="PTHR30483">
    <property type="entry name" value="LEUCINE-SPECIFIC-BINDING PROTEIN"/>
    <property type="match status" value="1"/>
</dbReference>
<dbReference type="PANTHER" id="PTHR30483:SF6">
    <property type="entry name" value="PERIPLASMIC BINDING PROTEIN OF ABC TRANSPORTER FOR NATURAL AMINO ACIDS"/>
    <property type="match status" value="1"/>
</dbReference>
<keyword evidence="4" id="KW-0029">Amino-acid transport</keyword>
<protein>
    <submittedName>
        <fullName evidence="6">ABC transporter substrate-binding protein</fullName>
    </submittedName>
</protein>
<evidence type="ECO:0000259" key="5">
    <source>
        <dbReference type="Pfam" id="PF13458"/>
    </source>
</evidence>
<dbReference type="SUPFAM" id="SSF53822">
    <property type="entry name" value="Periplasmic binding protein-like I"/>
    <property type="match status" value="1"/>
</dbReference>
<dbReference type="Pfam" id="PF13458">
    <property type="entry name" value="Peripla_BP_6"/>
    <property type="match status" value="1"/>
</dbReference>
<proteinExistence type="inferred from homology"/>
<dbReference type="RefSeq" id="WP_262068389.1">
    <property type="nucleotide sequence ID" value="NZ_JAMXOC010000003.1"/>
</dbReference>
<organism evidence="6 7">
    <name type="scientific">Ohessyouella blattaphilus</name>
    <dbReference type="NCBI Taxonomy" id="2949333"/>
    <lineage>
        <taxon>Bacteria</taxon>
        <taxon>Bacillati</taxon>
        <taxon>Bacillota</taxon>
        <taxon>Clostridia</taxon>
        <taxon>Lachnospirales</taxon>
        <taxon>Lachnospiraceae</taxon>
        <taxon>Ohessyouella</taxon>
    </lineage>
</organism>
<evidence type="ECO:0000256" key="1">
    <source>
        <dbReference type="ARBA" id="ARBA00010062"/>
    </source>
</evidence>
<evidence type="ECO:0000313" key="7">
    <source>
        <dbReference type="Proteomes" id="UP001523565"/>
    </source>
</evidence>
<evidence type="ECO:0000256" key="3">
    <source>
        <dbReference type="ARBA" id="ARBA00022729"/>
    </source>
</evidence>
<dbReference type="InterPro" id="IPR000709">
    <property type="entry name" value="Leu_Ile_Val-bd"/>
</dbReference>
<evidence type="ECO:0000313" key="6">
    <source>
        <dbReference type="EMBL" id="MCP1109366.1"/>
    </source>
</evidence>
<evidence type="ECO:0000256" key="2">
    <source>
        <dbReference type="ARBA" id="ARBA00022448"/>
    </source>
</evidence>
<dbReference type="EMBL" id="JAMZFV010000003">
    <property type="protein sequence ID" value="MCP1109366.1"/>
    <property type="molecule type" value="Genomic_DNA"/>
</dbReference>
<dbReference type="Proteomes" id="UP001523565">
    <property type="component" value="Unassembled WGS sequence"/>
</dbReference>
<keyword evidence="3" id="KW-0732">Signal</keyword>
<reference evidence="6 7" key="1">
    <citation type="journal article" date="2022" name="Genome Biol. Evol.">
        <title>Host diet, physiology and behaviors set the stage for Lachnospiraceae cladogenesis.</title>
        <authorList>
            <person name="Vera-Ponce De Leon A."/>
            <person name="Schneider M."/>
            <person name="Jahnes B.C."/>
            <person name="Sadowski V."/>
            <person name="Camuy-Velez L.A."/>
            <person name="Duan J."/>
            <person name="Sabree Z.L."/>
        </authorList>
    </citation>
    <scope>NUCLEOTIDE SEQUENCE [LARGE SCALE GENOMIC DNA]</scope>
    <source>
        <strain evidence="6 7">PAL227</strain>
    </source>
</reference>
<keyword evidence="2" id="KW-0813">Transport</keyword>
<dbReference type="InterPro" id="IPR028081">
    <property type="entry name" value="Leu-bd"/>
</dbReference>
<dbReference type="InterPro" id="IPR051010">
    <property type="entry name" value="BCAA_transport"/>
</dbReference>
<dbReference type="PRINTS" id="PR00337">
    <property type="entry name" value="LEUILEVALBP"/>
</dbReference>
<sequence>MLVAVVAGCGKKDSGDSSSSEGSETFKIGGIGPLTGPAAVYGIAVQNGADLAVKEINEAGGINGKQVEFKMEDDTHDAEKAVNAYNTLKDWGMQMLMGTVTSDPCIAVEAEAEADNMFLITPSGTAVDCIKGGNAFRLCFSDPTQGIKAAEYIGEHGVGKKIGVIYDSSSSYSKGIYENFAKEADNHDLEVVAAEAFTADSNKDFTVQLKKIKDAGADVVFLPIYYDETALILKQAKDMEFDTTFFGCDGLDGLLSVEGFDTSLAEGVMLLTPFAANAEDELTKKFVADFDAAYSQTPIQFAADGYDAIYAIKAAAEEGGITPDMSASDICDALVTSMTKIELKGLTGTISWADDGEPDKEPKAAIIEGGEYVMK</sequence>
<dbReference type="CDD" id="cd06347">
    <property type="entry name" value="PBP1_ABC_LivK_ligand_binding-like"/>
    <property type="match status" value="1"/>
</dbReference>
<accession>A0ABT1EI56</accession>
<name>A0ABT1EI56_9FIRM</name>